<dbReference type="CDD" id="cd00090">
    <property type="entry name" value="HTH_ARSR"/>
    <property type="match status" value="1"/>
</dbReference>
<accession>A0ABU9B4U4</accession>
<dbReference type="InterPro" id="IPR036388">
    <property type="entry name" value="WH-like_DNA-bd_sf"/>
</dbReference>
<feature type="domain" description="HTH marR-type" evidence="4">
    <location>
        <begin position="27"/>
        <end position="159"/>
    </location>
</feature>
<reference evidence="5 6" key="1">
    <citation type="submission" date="2024-04" db="EMBL/GenBank/DDBJ databases">
        <title>Novel species of the genus Ideonella isolated from streams.</title>
        <authorList>
            <person name="Lu H."/>
        </authorList>
    </citation>
    <scope>NUCLEOTIDE SEQUENCE [LARGE SCALE GENOMIC DNA]</scope>
    <source>
        <strain evidence="5 6">BYS139W</strain>
    </source>
</reference>
<comment type="caution">
    <text evidence="5">The sequence shown here is derived from an EMBL/GenBank/DDBJ whole genome shotgun (WGS) entry which is preliminary data.</text>
</comment>
<dbReference type="PROSITE" id="PS50995">
    <property type="entry name" value="HTH_MARR_2"/>
    <property type="match status" value="1"/>
</dbReference>
<dbReference type="PANTHER" id="PTHR33164:SF43">
    <property type="entry name" value="HTH-TYPE TRANSCRIPTIONAL REPRESSOR YETL"/>
    <property type="match status" value="1"/>
</dbReference>
<dbReference type="InterPro" id="IPR023187">
    <property type="entry name" value="Tscrpt_reg_MarR-type_CS"/>
</dbReference>
<sequence length="195" mass="21384">MSESKPVTPVHEPAPADFYTPEVLAQGNSLGYLVKRVMNSFLLQTDRRLLPLDLTHAQWLPLYALAKGRCQTTAALARELALDPGAMTRALDRLEAKGLIVRERSAQDRRVVDLQLTDSGRVLAAQVPPVLCEVLNAHLSGFSEAEWQQLIGLLMRLVANADRLREDVREDGGPVPPVVADVACMSPTADRLPET</sequence>
<evidence type="ECO:0000256" key="1">
    <source>
        <dbReference type="ARBA" id="ARBA00023015"/>
    </source>
</evidence>
<dbReference type="InterPro" id="IPR011991">
    <property type="entry name" value="ArsR-like_HTH"/>
</dbReference>
<dbReference type="PANTHER" id="PTHR33164">
    <property type="entry name" value="TRANSCRIPTIONAL REGULATOR, MARR FAMILY"/>
    <property type="match status" value="1"/>
</dbReference>
<dbReference type="PROSITE" id="PS01117">
    <property type="entry name" value="HTH_MARR_1"/>
    <property type="match status" value="1"/>
</dbReference>
<evidence type="ECO:0000256" key="2">
    <source>
        <dbReference type="ARBA" id="ARBA00023125"/>
    </source>
</evidence>
<dbReference type="PRINTS" id="PR00598">
    <property type="entry name" value="HTHMARR"/>
</dbReference>
<dbReference type="Pfam" id="PF01047">
    <property type="entry name" value="MarR"/>
    <property type="match status" value="1"/>
</dbReference>
<protein>
    <submittedName>
        <fullName evidence="5">MarR family transcriptional regulator</fullName>
    </submittedName>
</protein>
<dbReference type="RefSeq" id="WP_341372666.1">
    <property type="nucleotide sequence ID" value="NZ_JBBUTF010000003.1"/>
</dbReference>
<keyword evidence="2" id="KW-0238">DNA-binding</keyword>
<evidence type="ECO:0000256" key="3">
    <source>
        <dbReference type="ARBA" id="ARBA00023163"/>
    </source>
</evidence>
<evidence type="ECO:0000313" key="6">
    <source>
        <dbReference type="Proteomes" id="UP001368500"/>
    </source>
</evidence>
<dbReference type="SUPFAM" id="SSF46785">
    <property type="entry name" value="Winged helix' DNA-binding domain"/>
    <property type="match status" value="1"/>
</dbReference>
<gene>
    <name evidence="5" type="ORF">AACH11_02695</name>
</gene>
<evidence type="ECO:0000313" key="5">
    <source>
        <dbReference type="EMBL" id="MEK8024877.1"/>
    </source>
</evidence>
<keyword evidence="3" id="KW-0804">Transcription</keyword>
<dbReference type="InterPro" id="IPR000835">
    <property type="entry name" value="HTH_MarR-typ"/>
</dbReference>
<dbReference type="SMART" id="SM00347">
    <property type="entry name" value="HTH_MARR"/>
    <property type="match status" value="1"/>
</dbReference>
<dbReference type="Proteomes" id="UP001368500">
    <property type="component" value="Unassembled WGS sequence"/>
</dbReference>
<dbReference type="InterPro" id="IPR039422">
    <property type="entry name" value="MarR/SlyA-like"/>
</dbReference>
<proteinExistence type="predicted"/>
<dbReference type="InterPro" id="IPR036390">
    <property type="entry name" value="WH_DNA-bd_sf"/>
</dbReference>
<dbReference type="EMBL" id="JBBUTF010000003">
    <property type="protein sequence ID" value="MEK8024877.1"/>
    <property type="molecule type" value="Genomic_DNA"/>
</dbReference>
<dbReference type="Gene3D" id="1.10.10.10">
    <property type="entry name" value="Winged helix-like DNA-binding domain superfamily/Winged helix DNA-binding domain"/>
    <property type="match status" value="1"/>
</dbReference>
<keyword evidence="6" id="KW-1185">Reference proteome</keyword>
<keyword evidence="1" id="KW-0805">Transcription regulation</keyword>
<organism evidence="5 6">
    <name type="scientific">Pseudaquabacterium rugosum</name>
    <dbReference type="NCBI Taxonomy" id="2984194"/>
    <lineage>
        <taxon>Bacteria</taxon>
        <taxon>Pseudomonadati</taxon>
        <taxon>Pseudomonadota</taxon>
        <taxon>Betaproteobacteria</taxon>
        <taxon>Burkholderiales</taxon>
        <taxon>Sphaerotilaceae</taxon>
        <taxon>Pseudaquabacterium</taxon>
    </lineage>
</organism>
<name>A0ABU9B4U4_9BURK</name>
<evidence type="ECO:0000259" key="4">
    <source>
        <dbReference type="PROSITE" id="PS50995"/>
    </source>
</evidence>